<dbReference type="InParanoid" id="K1W739"/>
<feature type="compositionally biased region" description="Polar residues" evidence="1">
    <location>
        <begin position="491"/>
        <end position="501"/>
    </location>
</feature>
<dbReference type="Proteomes" id="UP000006757">
    <property type="component" value="Unassembled WGS sequence"/>
</dbReference>
<proteinExistence type="predicted"/>
<keyword evidence="4" id="KW-1185">Reference proteome</keyword>
<dbReference type="PANTHER" id="PTHR28083:SF1">
    <property type="entry name" value="GOOD FOR FULL DBP5 ACTIVITY PROTEIN 2"/>
    <property type="match status" value="1"/>
</dbReference>
<reference evidence="3 4" key="1">
    <citation type="journal article" date="2012" name="Eukaryot. Cell">
        <title>Genome sequence of the Trichosporon asahii environmental strain CBS 8904.</title>
        <authorList>
            <person name="Yang R.Y."/>
            <person name="Li H.T."/>
            <person name="Zhu H."/>
            <person name="Zhou G.P."/>
            <person name="Wang M."/>
            <person name="Wang L."/>
        </authorList>
    </citation>
    <scope>NUCLEOTIDE SEQUENCE [LARGE SCALE GENOMIC DNA]</scope>
    <source>
        <strain evidence="3 4">CBS 8904</strain>
    </source>
</reference>
<dbReference type="AlphaFoldDB" id="K1W739"/>
<dbReference type="OrthoDB" id="5953249at2759"/>
<feature type="compositionally biased region" description="Basic and acidic residues" evidence="1">
    <location>
        <begin position="504"/>
        <end position="513"/>
    </location>
</feature>
<gene>
    <name evidence="3" type="ORF">A1Q2_01026</name>
</gene>
<feature type="compositionally biased region" description="Low complexity" evidence="1">
    <location>
        <begin position="424"/>
        <end position="437"/>
    </location>
</feature>
<organism evidence="3 4">
    <name type="scientific">Trichosporon asahii var. asahii (strain CBS 8904)</name>
    <name type="common">Yeast</name>
    <dbReference type="NCBI Taxonomy" id="1220162"/>
    <lineage>
        <taxon>Eukaryota</taxon>
        <taxon>Fungi</taxon>
        <taxon>Dikarya</taxon>
        <taxon>Basidiomycota</taxon>
        <taxon>Agaricomycotina</taxon>
        <taxon>Tremellomycetes</taxon>
        <taxon>Trichosporonales</taxon>
        <taxon>Trichosporonaceae</taxon>
        <taxon>Trichosporon</taxon>
    </lineage>
</organism>
<dbReference type="HOGENOM" id="CLU_376426_0_0_1"/>
<evidence type="ECO:0000313" key="4">
    <source>
        <dbReference type="Proteomes" id="UP000006757"/>
    </source>
</evidence>
<protein>
    <recommendedName>
        <fullName evidence="2">Gfd2/YDR514C-like C-terminal domain-containing protein</fullName>
    </recommendedName>
</protein>
<feature type="domain" description="Gfd2/YDR514C-like C-terminal" evidence="2">
    <location>
        <begin position="201"/>
        <end position="363"/>
    </location>
</feature>
<dbReference type="EMBL" id="AMBO01000192">
    <property type="protein sequence ID" value="EKD04688.1"/>
    <property type="molecule type" value="Genomic_DNA"/>
</dbReference>
<dbReference type="InterPro" id="IPR048519">
    <property type="entry name" value="Gfd2/YDR514C-like_C"/>
</dbReference>
<dbReference type="eggNOG" id="ENOG502S0NE">
    <property type="taxonomic scope" value="Eukaryota"/>
</dbReference>
<feature type="compositionally biased region" description="Low complexity" evidence="1">
    <location>
        <begin position="469"/>
        <end position="490"/>
    </location>
</feature>
<feature type="compositionally biased region" description="Basic and acidic residues" evidence="1">
    <location>
        <begin position="637"/>
        <end position="656"/>
    </location>
</feature>
<comment type="caution">
    <text evidence="3">The sequence shown here is derived from an EMBL/GenBank/DDBJ whole genome shotgun (WGS) entry which is preliminary data.</text>
</comment>
<dbReference type="STRING" id="1220162.K1W739"/>
<accession>K1W739</accession>
<evidence type="ECO:0000313" key="3">
    <source>
        <dbReference type="EMBL" id="EKD04688.1"/>
    </source>
</evidence>
<dbReference type="InterPro" id="IPR040151">
    <property type="entry name" value="Gfd2/YDR514C-like"/>
</dbReference>
<dbReference type="PANTHER" id="PTHR28083">
    <property type="entry name" value="GOOD FOR FULL DBP5 ACTIVITY PROTEIN 2"/>
    <property type="match status" value="1"/>
</dbReference>
<feature type="compositionally biased region" description="Polar residues" evidence="1">
    <location>
        <begin position="572"/>
        <end position="602"/>
    </location>
</feature>
<dbReference type="Pfam" id="PF21762">
    <property type="entry name" value="DEDDh_C"/>
    <property type="match status" value="1"/>
</dbReference>
<sequence length="669" mass="71063">MGDNTRYGNPSEFDIDLHSIYAAYLGDFDAQNIDWWDASWGGYFRSFNDFLGFGWEAMVIVDLHTGRAHIAARAEQIALFGETLDREPPSLLPLTPAPARNRTLHRVVNIHDIAGYKKLSTTMAPAELSHLRARVRAGEPGVIGALFHAGSPDPDAYAATAGVRTNGQGYTWACLRTTWWDRGGPPQGYVPGHGRTVMAKPGQGGKALILELGLAALRCANLRAVRMNTERPNYPRAFGFGRSAFVSEKSVERIVDASLGALASHDSEGGANTLVLLSVGEPQPIPLPATTTLQQNILQLDVLQLEFALLQQAQRQGVPGVGDRRQPLGSLRQLLHHLQIPVAPHAPLGNAGNEAFYTVLAFQKLLMRDTRLPDQLFQQPAFAQPTDYFVPPAMPAFAPAPYSPFNSPGAGLPMPPPIRDGSRRGSSSSLNRFSLPPIDLEPPSFPAPMSRQNTGDRAPRPTTIADEMSSPGGSRQPGRGSANGNGSAASPTTGIPRSQTVYWDEAKYSEGGKRPPSAAARANGTSLSGSRGPNPPSSLRHSALFPGNMAGSRSVSFHDAHGNGPNGAHSGGASTIRSQESANGSGSFSRTNSGSMLQQHTRGSSVSGNSGSGSASASSGSGATSEASLTKPQNQEEPDRTSNERAVRKMKSEKSVKHLAGALAKFWVD</sequence>
<dbReference type="OMA" id="RMNTERP"/>
<dbReference type="GO" id="GO:0005634">
    <property type="term" value="C:nucleus"/>
    <property type="evidence" value="ECO:0007669"/>
    <property type="project" value="TreeGrafter"/>
</dbReference>
<evidence type="ECO:0000259" key="2">
    <source>
        <dbReference type="Pfam" id="PF21762"/>
    </source>
</evidence>
<feature type="compositionally biased region" description="Low complexity" evidence="1">
    <location>
        <begin position="603"/>
        <end position="628"/>
    </location>
</feature>
<name>K1W739_TRIAC</name>
<evidence type="ECO:0000256" key="1">
    <source>
        <dbReference type="SAM" id="MobiDB-lite"/>
    </source>
</evidence>
<feature type="region of interest" description="Disordered" evidence="1">
    <location>
        <begin position="408"/>
        <end position="656"/>
    </location>
</feature>